<protein>
    <submittedName>
        <fullName evidence="2">F-box domain protein</fullName>
    </submittedName>
</protein>
<evidence type="ECO:0000313" key="3">
    <source>
        <dbReference type="Proteomes" id="UP001331761"/>
    </source>
</evidence>
<evidence type="ECO:0000259" key="1">
    <source>
        <dbReference type="PROSITE" id="PS50181"/>
    </source>
</evidence>
<dbReference type="SMART" id="SM00256">
    <property type="entry name" value="FBOX"/>
    <property type="match status" value="1"/>
</dbReference>
<dbReference type="Pfam" id="PF12937">
    <property type="entry name" value="F-box-like"/>
    <property type="match status" value="1"/>
</dbReference>
<name>A0AAN8F6K5_TRICO</name>
<dbReference type="AlphaFoldDB" id="A0AAN8F6K5"/>
<gene>
    <name evidence="2" type="ORF">GCK32_006270</name>
</gene>
<dbReference type="EMBL" id="WIXE01021573">
    <property type="protein sequence ID" value="KAK5968262.1"/>
    <property type="molecule type" value="Genomic_DNA"/>
</dbReference>
<dbReference type="Proteomes" id="UP001331761">
    <property type="component" value="Unassembled WGS sequence"/>
</dbReference>
<dbReference type="CDD" id="cd09917">
    <property type="entry name" value="F-box_SF"/>
    <property type="match status" value="1"/>
</dbReference>
<dbReference type="Gene3D" id="1.20.1280.50">
    <property type="match status" value="1"/>
</dbReference>
<feature type="domain" description="F-box" evidence="1">
    <location>
        <begin position="106"/>
        <end position="153"/>
    </location>
</feature>
<sequence length="386" mass="43903">MISVTVAAHGRSRRCVGAHLRAYGSSRLSIGDLDRDTSQNIQKKETQIRAQTYWSRIWQKFCDFLVAILQFCFPALFRFLYAPCTPTFKKNQFPSFSELKSTCIPYSPIHQFPNALLTRIFGFLSCKSLLSCELTCKRWRTVIERNLDTLPKIPTDQIRILFDEAEVIIYPLDARKCPVRYDMPSLKALERRLRHLTTQSLFIRGLIPVESSPVLRSLLSLALRPQQIYFIWSKFSPASMPMLEKFFRANRDTVVDIGIEECSPPNLFNDELLESLLPGLTCVRLWNNGKEGNYAVSDATIYKLADAITDGYPVETVDLASCGLTEASLSALILAWSRQPQSDLCISLNYCPVLNKISLLESLASHDIFLTDGKLRRKGYSLTLFC</sequence>
<dbReference type="PROSITE" id="PS50181">
    <property type="entry name" value="FBOX"/>
    <property type="match status" value="1"/>
</dbReference>
<dbReference type="InterPro" id="IPR001810">
    <property type="entry name" value="F-box_dom"/>
</dbReference>
<keyword evidence="3" id="KW-1185">Reference proteome</keyword>
<dbReference type="InterPro" id="IPR036047">
    <property type="entry name" value="F-box-like_dom_sf"/>
</dbReference>
<accession>A0AAN8F6K5</accession>
<evidence type="ECO:0000313" key="2">
    <source>
        <dbReference type="EMBL" id="KAK5968262.1"/>
    </source>
</evidence>
<dbReference type="SUPFAM" id="SSF81383">
    <property type="entry name" value="F-box domain"/>
    <property type="match status" value="1"/>
</dbReference>
<organism evidence="2 3">
    <name type="scientific">Trichostrongylus colubriformis</name>
    <name type="common">Black scour worm</name>
    <dbReference type="NCBI Taxonomy" id="6319"/>
    <lineage>
        <taxon>Eukaryota</taxon>
        <taxon>Metazoa</taxon>
        <taxon>Ecdysozoa</taxon>
        <taxon>Nematoda</taxon>
        <taxon>Chromadorea</taxon>
        <taxon>Rhabditida</taxon>
        <taxon>Rhabditina</taxon>
        <taxon>Rhabditomorpha</taxon>
        <taxon>Strongyloidea</taxon>
        <taxon>Trichostrongylidae</taxon>
        <taxon>Trichostrongylus</taxon>
    </lineage>
</organism>
<comment type="caution">
    <text evidence="2">The sequence shown here is derived from an EMBL/GenBank/DDBJ whole genome shotgun (WGS) entry which is preliminary data.</text>
</comment>
<proteinExistence type="predicted"/>
<reference evidence="2 3" key="1">
    <citation type="submission" date="2019-10" db="EMBL/GenBank/DDBJ databases">
        <title>Assembly and Annotation for the nematode Trichostrongylus colubriformis.</title>
        <authorList>
            <person name="Martin J."/>
        </authorList>
    </citation>
    <scope>NUCLEOTIDE SEQUENCE [LARGE SCALE GENOMIC DNA]</scope>
    <source>
        <strain evidence="2">G859</strain>
        <tissue evidence="2">Whole worm</tissue>
    </source>
</reference>